<dbReference type="GO" id="GO:0016020">
    <property type="term" value="C:membrane"/>
    <property type="evidence" value="ECO:0007669"/>
    <property type="project" value="UniProtKB-SubCell"/>
</dbReference>
<comment type="subcellular location">
    <subcellularLocation>
        <location evidence="1">Membrane</location>
        <topology evidence="1">Multi-pass membrane protein</topology>
    </subcellularLocation>
</comment>
<sequence>TKYQKKIGTYDKQKWEATIEQKILYGLTHVQMKSTKPNTDFIDLDLVRGSSFAKAKPKQGFMTVAKLATFRCLFLPLYSKWWMQQTSLSIFTLMFCLNVWNNDILEKSREVGILF</sequence>
<feature type="non-terminal residue" evidence="7">
    <location>
        <position position="115"/>
    </location>
</feature>
<gene>
    <name evidence="7" type="ORF">BDFB_005781</name>
</gene>
<accession>A0A482VJQ9</accession>
<dbReference type="Pfam" id="PF12129">
    <property type="entry name" value="PHTF1-2_N"/>
    <property type="match status" value="1"/>
</dbReference>
<keyword evidence="8" id="KW-1185">Reference proteome</keyword>
<evidence type="ECO:0000313" key="8">
    <source>
        <dbReference type="Proteomes" id="UP000292052"/>
    </source>
</evidence>
<keyword evidence="4" id="KW-0472">Membrane</keyword>
<dbReference type="PANTHER" id="PTHR12680:SF6">
    <property type="entry name" value="PROTEIN PHTF"/>
    <property type="match status" value="1"/>
</dbReference>
<dbReference type="GO" id="GO:0005783">
    <property type="term" value="C:endoplasmic reticulum"/>
    <property type="evidence" value="ECO:0007669"/>
    <property type="project" value="InterPro"/>
</dbReference>
<dbReference type="AlphaFoldDB" id="A0A482VJQ9"/>
<organism evidence="7 8">
    <name type="scientific">Asbolus verrucosus</name>
    <name type="common">Desert ironclad beetle</name>
    <dbReference type="NCBI Taxonomy" id="1661398"/>
    <lineage>
        <taxon>Eukaryota</taxon>
        <taxon>Metazoa</taxon>
        <taxon>Ecdysozoa</taxon>
        <taxon>Arthropoda</taxon>
        <taxon>Hexapoda</taxon>
        <taxon>Insecta</taxon>
        <taxon>Pterygota</taxon>
        <taxon>Neoptera</taxon>
        <taxon>Endopterygota</taxon>
        <taxon>Coleoptera</taxon>
        <taxon>Polyphaga</taxon>
        <taxon>Cucujiformia</taxon>
        <taxon>Tenebrionidae</taxon>
        <taxon>Pimeliinae</taxon>
        <taxon>Asbolus</taxon>
    </lineage>
</organism>
<dbReference type="OrthoDB" id="10066656at2759"/>
<evidence type="ECO:0000256" key="3">
    <source>
        <dbReference type="ARBA" id="ARBA00022989"/>
    </source>
</evidence>
<keyword evidence="3" id="KW-1133">Transmembrane helix</keyword>
<protein>
    <submittedName>
        <fullName evidence="7">Phtf-FEM1B bdg domain containing protein</fullName>
    </submittedName>
</protein>
<reference evidence="7 8" key="1">
    <citation type="submission" date="2017-03" db="EMBL/GenBank/DDBJ databases">
        <title>Genome of the blue death feigning beetle - Asbolus verrucosus.</title>
        <authorList>
            <person name="Rider S.D."/>
        </authorList>
    </citation>
    <scope>NUCLEOTIDE SEQUENCE [LARGE SCALE GENOMIC DNA]</scope>
    <source>
        <strain evidence="7">Butters</strain>
        <tissue evidence="7">Head and leg muscle</tissue>
    </source>
</reference>
<dbReference type="InterPro" id="IPR021980">
    <property type="entry name" value="PHTF1/2_N"/>
</dbReference>
<evidence type="ECO:0000256" key="1">
    <source>
        <dbReference type="ARBA" id="ARBA00004141"/>
    </source>
</evidence>
<feature type="domain" description="PHTF1/2 N-terminal" evidence="6">
    <location>
        <begin position="2"/>
        <end position="99"/>
    </location>
</feature>
<evidence type="ECO:0000259" key="6">
    <source>
        <dbReference type="Pfam" id="PF12129"/>
    </source>
</evidence>
<dbReference type="Proteomes" id="UP000292052">
    <property type="component" value="Unassembled WGS sequence"/>
</dbReference>
<dbReference type="STRING" id="1661398.A0A482VJQ9"/>
<keyword evidence="5" id="KW-0325">Glycoprotein</keyword>
<evidence type="ECO:0000256" key="2">
    <source>
        <dbReference type="ARBA" id="ARBA00022692"/>
    </source>
</evidence>
<dbReference type="InterPro" id="IPR039775">
    <property type="entry name" value="PHTF1/2"/>
</dbReference>
<dbReference type="PANTHER" id="PTHR12680">
    <property type="entry name" value="PUTATIVE HOMEODOMAIN TRANSCRIPTION FACTOR PHTF"/>
    <property type="match status" value="1"/>
</dbReference>
<comment type="caution">
    <text evidence="7">The sequence shown here is derived from an EMBL/GenBank/DDBJ whole genome shotgun (WGS) entry which is preliminary data.</text>
</comment>
<feature type="non-terminal residue" evidence="7">
    <location>
        <position position="1"/>
    </location>
</feature>
<evidence type="ECO:0000256" key="4">
    <source>
        <dbReference type="ARBA" id="ARBA00023136"/>
    </source>
</evidence>
<proteinExistence type="predicted"/>
<evidence type="ECO:0000256" key="5">
    <source>
        <dbReference type="ARBA" id="ARBA00023180"/>
    </source>
</evidence>
<name>A0A482VJQ9_ASBVE</name>
<keyword evidence="2" id="KW-0812">Transmembrane</keyword>
<dbReference type="EMBL" id="QDEB01095160">
    <property type="protein sequence ID" value="RZC32709.1"/>
    <property type="molecule type" value="Genomic_DNA"/>
</dbReference>
<evidence type="ECO:0000313" key="7">
    <source>
        <dbReference type="EMBL" id="RZC32709.1"/>
    </source>
</evidence>